<evidence type="ECO:0000313" key="9">
    <source>
        <dbReference type="EMBL" id="TVS91688.1"/>
    </source>
</evidence>
<comment type="function">
    <text evidence="7">Toxic component of a toxin-antitoxin (TA) system. An RNase.</text>
</comment>
<keyword evidence="5 7" id="KW-0378">Hydrolase</keyword>
<dbReference type="AlphaFoldDB" id="A0A557XZP3"/>
<dbReference type="GO" id="GO:0090729">
    <property type="term" value="F:toxin activity"/>
    <property type="evidence" value="ECO:0007669"/>
    <property type="project" value="UniProtKB-KW"/>
</dbReference>
<evidence type="ECO:0000256" key="1">
    <source>
        <dbReference type="ARBA" id="ARBA00001946"/>
    </source>
</evidence>
<evidence type="ECO:0000313" key="10">
    <source>
        <dbReference type="Proteomes" id="UP000320513"/>
    </source>
</evidence>
<keyword evidence="7" id="KW-0800">Toxin</keyword>
<dbReference type="OrthoDB" id="25693at2"/>
<dbReference type="RefSeq" id="WP_144946109.1">
    <property type="nucleotide sequence ID" value="NZ_VMQU01000009.1"/>
</dbReference>
<dbReference type="InterPro" id="IPR022907">
    <property type="entry name" value="VapC_family"/>
</dbReference>
<feature type="domain" description="PIN" evidence="8">
    <location>
        <begin position="6"/>
        <end position="116"/>
    </location>
</feature>
<keyword evidence="3 7" id="KW-0540">Nuclease</keyword>
<name>A0A557XZP3_9MYCO</name>
<evidence type="ECO:0000256" key="6">
    <source>
        <dbReference type="ARBA" id="ARBA00022842"/>
    </source>
</evidence>
<dbReference type="EC" id="3.1.-.-" evidence="7"/>
<sequence>MIAPHTSVLAAGFATWHEGHASAVRTLNRGVHLIAHTALETYSVLARLPPPHRVEAVIVSAYPAGITSGDYLTLDSESRRGLIDHLAARGVTGGATYAALIGWTAKLAGATVLTRDVLRAAFELVA</sequence>
<evidence type="ECO:0000256" key="5">
    <source>
        <dbReference type="ARBA" id="ARBA00022801"/>
    </source>
</evidence>
<dbReference type="GO" id="GO:0046872">
    <property type="term" value="F:metal ion binding"/>
    <property type="evidence" value="ECO:0007669"/>
    <property type="project" value="UniProtKB-KW"/>
</dbReference>
<comment type="caution">
    <text evidence="9">The sequence shown here is derived from an EMBL/GenBank/DDBJ whole genome shotgun (WGS) entry which is preliminary data.</text>
</comment>
<evidence type="ECO:0000256" key="7">
    <source>
        <dbReference type="HAMAP-Rule" id="MF_00265"/>
    </source>
</evidence>
<dbReference type="Proteomes" id="UP000320513">
    <property type="component" value="Unassembled WGS sequence"/>
</dbReference>
<keyword evidence="4" id="KW-0479">Metal-binding</keyword>
<dbReference type="EMBL" id="VMQU01000009">
    <property type="protein sequence ID" value="TVS91688.1"/>
    <property type="molecule type" value="Genomic_DNA"/>
</dbReference>
<evidence type="ECO:0000256" key="3">
    <source>
        <dbReference type="ARBA" id="ARBA00022722"/>
    </source>
</evidence>
<keyword evidence="2 7" id="KW-1277">Toxin-antitoxin system</keyword>
<dbReference type="GO" id="GO:0016787">
    <property type="term" value="F:hydrolase activity"/>
    <property type="evidence" value="ECO:0007669"/>
    <property type="project" value="UniProtKB-KW"/>
</dbReference>
<evidence type="ECO:0000259" key="8">
    <source>
        <dbReference type="Pfam" id="PF01850"/>
    </source>
</evidence>
<proteinExistence type="inferred from homology"/>
<evidence type="ECO:0000256" key="2">
    <source>
        <dbReference type="ARBA" id="ARBA00022649"/>
    </source>
</evidence>
<dbReference type="SUPFAM" id="SSF88723">
    <property type="entry name" value="PIN domain-like"/>
    <property type="match status" value="1"/>
</dbReference>
<dbReference type="Pfam" id="PF01850">
    <property type="entry name" value="PIN"/>
    <property type="match status" value="1"/>
</dbReference>
<evidence type="ECO:0000256" key="4">
    <source>
        <dbReference type="ARBA" id="ARBA00022723"/>
    </source>
</evidence>
<accession>A0A557XZP3</accession>
<gene>
    <name evidence="7" type="primary">vapC</name>
    <name evidence="9" type="ORF">FPZ47_03610</name>
</gene>
<dbReference type="GO" id="GO:0004540">
    <property type="term" value="F:RNA nuclease activity"/>
    <property type="evidence" value="ECO:0007669"/>
    <property type="project" value="InterPro"/>
</dbReference>
<comment type="similarity">
    <text evidence="7">Belongs to the PINc/VapC protein family.</text>
</comment>
<keyword evidence="10" id="KW-1185">Reference proteome</keyword>
<protein>
    <recommendedName>
        <fullName evidence="7">Ribonuclease VapC</fullName>
        <shortName evidence="7">RNase VapC</shortName>
        <ecNumber evidence="7">3.1.-.-</ecNumber>
    </recommendedName>
    <alternativeName>
        <fullName evidence="7">Toxin VapC</fullName>
    </alternativeName>
</protein>
<comment type="caution">
    <text evidence="7">Lacks conserved residue(s) required for the propagation of feature annotation.</text>
</comment>
<organism evidence="9 10">
    <name type="scientific">Mycobacterium helveticum</name>
    <dbReference type="NCBI Taxonomy" id="2592811"/>
    <lineage>
        <taxon>Bacteria</taxon>
        <taxon>Bacillati</taxon>
        <taxon>Actinomycetota</taxon>
        <taxon>Actinomycetes</taxon>
        <taxon>Mycobacteriales</taxon>
        <taxon>Mycobacteriaceae</taxon>
        <taxon>Mycobacterium</taxon>
    </lineage>
</organism>
<keyword evidence="6" id="KW-0460">Magnesium</keyword>
<comment type="cofactor">
    <cofactor evidence="1">
        <name>Mg(2+)</name>
        <dbReference type="ChEBI" id="CHEBI:18420"/>
    </cofactor>
</comment>
<dbReference type="HAMAP" id="MF_00265">
    <property type="entry name" value="VapC_Nob1"/>
    <property type="match status" value="1"/>
</dbReference>
<reference evidence="9 10" key="1">
    <citation type="submission" date="2019-07" db="EMBL/GenBank/DDBJ databases">
        <title>New Mycobacterium species.</title>
        <authorList>
            <person name="Tortoli E."/>
            <person name="Ghielmetti G."/>
            <person name="Friedel U."/>
            <person name="Trovato A."/>
        </authorList>
    </citation>
    <scope>NUCLEOTIDE SEQUENCE [LARGE SCALE GENOMIC DNA]</scope>
    <source>
        <strain evidence="9 10">16-83</strain>
    </source>
</reference>
<dbReference type="InterPro" id="IPR002716">
    <property type="entry name" value="PIN_dom"/>
</dbReference>
<dbReference type="InterPro" id="IPR029060">
    <property type="entry name" value="PIN-like_dom_sf"/>
</dbReference>